<keyword evidence="3" id="KW-0949">S-adenosyl-L-methionine</keyword>
<evidence type="ECO:0000256" key="1">
    <source>
        <dbReference type="ARBA" id="ARBA00022603"/>
    </source>
</evidence>
<evidence type="ECO:0000313" key="5">
    <source>
        <dbReference type="Proteomes" id="UP001325140"/>
    </source>
</evidence>
<dbReference type="SUPFAM" id="SSF53335">
    <property type="entry name" value="S-adenosyl-L-methionine-dependent methyltransferases"/>
    <property type="match status" value="1"/>
</dbReference>
<keyword evidence="5" id="KW-1185">Reference proteome</keyword>
<evidence type="ECO:0000313" key="4">
    <source>
        <dbReference type="EMBL" id="WPX97541.1"/>
    </source>
</evidence>
<dbReference type="EMBL" id="CP110343">
    <property type="protein sequence ID" value="WPX97541.1"/>
    <property type="molecule type" value="Genomic_DNA"/>
</dbReference>
<organism evidence="4 5">
    <name type="scientific">Candidatus Fokinia crypta</name>
    <dbReference type="NCBI Taxonomy" id="1920990"/>
    <lineage>
        <taxon>Bacteria</taxon>
        <taxon>Pseudomonadati</taxon>
        <taxon>Pseudomonadota</taxon>
        <taxon>Alphaproteobacteria</taxon>
        <taxon>Rickettsiales</taxon>
        <taxon>Candidatus Midichloriaceae</taxon>
        <taxon>Candidatus Fokinia</taxon>
    </lineage>
</organism>
<gene>
    <name evidence="4" type="ORF">Fokcrypt_00046</name>
</gene>
<dbReference type="RefSeq" id="WP_323722203.1">
    <property type="nucleotide sequence ID" value="NZ_CP110343.1"/>
</dbReference>
<dbReference type="Pfam" id="PF01596">
    <property type="entry name" value="Methyltransf_3"/>
    <property type="match status" value="1"/>
</dbReference>
<keyword evidence="2" id="KW-0808">Transferase</keyword>
<accession>A0ABZ0UN56</accession>
<dbReference type="PANTHER" id="PTHR10509">
    <property type="entry name" value="O-METHYLTRANSFERASE-RELATED"/>
    <property type="match status" value="1"/>
</dbReference>
<dbReference type="Proteomes" id="UP001325140">
    <property type="component" value="Chromosome"/>
</dbReference>
<dbReference type="InterPro" id="IPR002935">
    <property type="entry name" value="SAM_O-MeTrfase"/>
</dbReference>
<keyword evidence="1" id="KW-0489">Methyltransferase</keyword>
<reference evidence="4" key="1">
    <citation type="submission" date="2022-10" db="EMBL/GenBank/DDBJ databases">
        <title>Host association and intracellularity evolved multiple times independently in the Rickettsiales.</title>
        <authorList>
            <person name="Castelli M."/>
            <person name="Nardi T."/>
            <person name="Gammuto L."/>
            <person name="Bellinzona G."/>
            <person name="Sabaneyeva E."/>
            <person name="Potekhin A."/>
            <person name="Serra V."/>
            <person name="Petroni G."/>
            <person name="Sassera D."/>
        </authorList>
    </citation>
    <scope>NUCLEOTIDE SEQUENCE [LARGE SCALE GENOMIC DNA]</scope>
    <source>
        <strain evidence="4">US_Bl 11III1</strain>
    </source>
</reference>
<proteinExistence type="predicted"/>
<evidence type="ECO:0000256" key="3">
    <source>
        <dbReference type="ARBA" id="ARBA00022691"/>
    </source>
</evidence>
<protein>
    <submittedName>
        <fullName evidence="4">O-methyltransferase</fullName>
    </submittedName>
</protein>
<dbReference type="InterPro" id="IPR029063">
    <property type="entry name" value="SAM-dependent_MTases_sf"/>
</dbReference>
<name>A0ABZ0UN56_9RICK</name>
<dbReference type="Gene3D" id="3.40.50.150">
    <property type="entry name" value="Vaccinia Virus protein VP39"/>
    <property type="match status" value="1"/>
</dbReference>
<dbReference type="PANTHER" id="PTHR10509:SF14">
    <property type="entry name" value="CAFFEOYL-COA O-METHYLTRANSFERASE 3-RELATED"/>
    <property type="match status" value="1"/>
</dbReference>
<dbReference type="PROSITE" id="PS51682">
    <property type="entry name" value="SAM_OMT_I"/>
    <property type="match status" value="1"/>
</dbReference>
<dbReference type="InterPro" id="IPR050362">
    <property type="entry name" value="Cation-dep_OMT"/>
</dbReference>
<evidence type="ECO:0000256" key="2">
    <source>
        <dbReference type="ARBA" id="ARBA00022679"/>
    </source>
</evidence>
<sequence length="219" mass="24888">MSKIRTSPSSQYEYISKFIKNEQHSCFEKIRDSAPAELSHMQITSVEGSILRWLVATQQPTLALEIGTFVGYSTAWLADHMHYDSTLISIEKSYERLELAKRNIERCHFKCEIQLLLNDGKSKEERDANLRKILEKYGDNFGLIFCDGAKAEYINYFQTTSKYLKKGGLFIADNVTSFHSCTSDIGNAIDAFNSYVCSNDAFDTTIIPTCDGLMIARKK</sequence>